<keyword evidence="7 9" id="KW-0234">DNA repair</keyword>
<evidence type="ECO:0000256" key="1">
    <source>
        <dbReference type="ARBA" id="ARBA00022741"/>
    </source>
</evidence>
<comment type="cofactor">
    <cofactor evidence="9">
        <name>Mg(2+)</name>
        <dbReference type="ChEBI" id="CHEBI:18420"/>
    </cofactor>
</comment>
<reference evidence="13" key="1">
    <citation type="submission" date="2021-01" db="EMBL/GenBank/DDBJ databases">
        <authorList>
            <person name="Corre E."/>
            <person name="Pelletier E."/>
            <person name="Niang G."/>
            <person name="Scheremetjew M."/>
            <person name="Finn R."/>
            <person name="Kale V."/>
            <person name="Holt S."/>
            <person name="Cochrane G."/>
            <person name="Meng A."/>
            <person name="Brown T."/>
            <person name="Cohen L."/>
        </authorList>
    </citation>
    <scope>NUCLEOTIDE SEQUENCE</scope>
    <source>
        <strain evidence="13">B650</strain>
    </source>
</reference>
<dbReference type="GO" id="GO:0006310">
    <property type="term" value="P:DNA recombination"/>
    <property type="evidence" value="ECO:0007669"/>
    <property type="project" value="UniProtKB-KW"/>
</dbReference>
<feature type="region of interest" description="Disordered" evidence="10">
    <location>
        <begin position="666"/>
        <end position="708"/>
    </location>
</feature>
<dbReference type="GO" id="GO:0016787">
    <property type="term" value="F:hydrolase activity"/>
    <property type="evidence" value="ECO:0007669"/>
    <property type="project" value="UniProtKB-KW"/>
</dbReference>
<dbReference type="InterPro" id="IPR027417">
    <property type="entry name" value="P-loop_NTPase"/>
</dbReference>
<keyword evidence="9" id="KW-0233">DNA recombination</keyword>
<evidence type="ECO:0000256" key="10">
    <source>
        <dbReference type="SAM" id="MobiDB-lite"/>
    </source>
</evidence>
<keyword evidence="2 9" id="KW-0227">DNA damage</keyword>
<feature type="domain" description="DNA helicase Pif1-like 2B" evidence="12">
    <location>
        <begin position="373"/>
        <end position="418"/>
    </location>
</feature>
<dbReference type="GO" id="GO:0005524">
    <property type="term" value="F:ATP binding"/>
    <property type="evidence" value="ECO:0007669"/>
    <property type="project" value="UniProtKB-KW"/>
</dbReference>
<organism evidence="13">
    <name type="scientific">Leptocylindrus danicus</name>
    <dbReference type="NCBI Taxonomy" id="163516"/>
    <lineage>
        <taxon>Eukaryota</taxon>
        <taxon>Sar</taxon>
        <taxon>Stramenopiles</taxon>
        <taxon>Ochrophyta</taxon>
        <taxon>Bacillariophyta</taxon>
        <taxon>Coscinodiscophyceae</taxon>
        <taxon>Chaetocerotophycidae</taxon>
        <taxon>Leptocylindrales</taxon>
        <taxon>Leptocylindraceae</taxon>
        <taxon>Leptocylindrus</taxon>
    </lineage>
</organism>
<evidence type="ECO:0000256" key="6">
    <source>
        <dbReference type="ARBA" id="ARBA00023125"/>
    </source>
</evidence>
<evidence type="ECO:0000256" key="5">
    <source>
        <dbReference type="ARBA" id="ARBA00022840"/>
    </source>
</evidence>
<evidence type="ECO:0000256" key="8">
    <source>
        <dbReference type="ARBA" id="ARBA00023235"/>
    </source>
</evidence>
<evidence type="ECO:0000256" key="7">
    <source>
        <dbReference type="ARBA" id="ARBA00023204"/>
    </source>
</evidence>
<dbReference type="CDD" id="cd18809">
    <property type="entry name" value="SF1_C_RecD"/>
    <property type="match status" value="1"/>
</dbReference>
<dbReference type="InterPro" id="IPR010285">
    <property type="entry name" value="DNA_helicase_pif1-like_DEAD"/>
</dbReference>
<accession>A0A7S2PDZ7</accession>
<evidence type="ECO:0000259" key="12">
    <source>
        <dbReference type="Pfam" id="PF21530"/>
    </source>
</evidence>
<name>A0A7S2PDZ7_9STRA</name>
<dbReference type="InterPro" id="IPR051055">
    <property type="entry name" value="PIF1_helicase"/>
</dbReference>
<dbReference type="GO" id="GO:0000723">
    <property type="term" value="P:telomere maintenance"/>
    <property type="evidence" value="ECO:0007669"/>
    <property type="project" value="InterPro"/>
</dbReference>
<dbReference type="PANTHER" id="PTHR47642">
    <property type="entry name" value="ATP-DEPENDENT DNA HELICASE"/>
    <property type="match status" value="1"/>
</dbReference>
<protein>
    <recommendedName>
        <fullName evidence="9">ATP-dependent DNA helicase</fullName>
        <ecNumber evidence="9">5.6.2.3</ecNumber>
    </recommendedName>
</protein>
<keyword evidence="4 9" id="KW-0347">Helicase</keyword>
<dbReference type="Pfam" id="PF05970">
    <property type="entry name" value="PIF1"/>
    <property type="match status" value="1"/>
</dbReference>
<comment type="catalytic activity">
    <reaction evidence="9">
        <text>ATP + H2O = ADP + phosphate + H(+)</text>
        <dbReference type="Rhea" id="RHEA:13065"/>
        <dbReference type="ChEBI" id="CHEBI:15377"/>
        <dbReference type="ChEBI" id="CHEBI:15378"/>
        <dbReference type="ChEBI" id="CHEBI:30616"/>
        <dbReference type="ChEBI" id="CHEBI:43474"/>
        <dbReference type="ChEBI" id="CHEBI:456216"/>
        <dbReference type="EC" id="5.6.2.3"/>
    </reaction>
</comment>
<dbReference type="Gene3D" id="3.40.50.300">
    <property type="entry name" value="P-loop containing nucleotide triphosphate hydrolases"/>
    <property type="match status" value="1"/>
</dbReference>
<dbReference type="EMBL" id="HBGY01021592">
    <property type="protein sequence ID" value="CAD9591604.1"/>
    <property type="molecule type" value="Transcribed_RNA"/>
</dbReference>
<dbReference type="Pfam" id="PF21530">
    <property type="entry name" value="Pif1_2B_dom"/>
    <property type="match status" value="1"/>
</dbReference>
<feature type="region of interest" description="Disordered" evidence="10">
    <location>
        <begin position="618"/>
        <end position="642"/>
    </location>
</feature>
<dbReference type="SUPFAM" id="SSF52540">
    <property type="entry name" value="P-loop containing nucleoside triphosphate hydrolases"/>
    <property type="match status" value="2"/>
</dbReference>
<dbReference type="CDD" id="cd18037">
    <property type="entry name" value="DEXSc_Pif1_like"/>
    <property type="match status" value="1"/>
</dbReference>
<evidence type="ECO:0000256" key="3">
    <source>
        <dbReference type="ARBA" id="ARBA00022801"/>
    </source>
</evidence>
<proteinExistence type="inferred from homology"/>
<dbReference type="InterPro" id="IPR049163">
    <property type="entry name" value="Pif1-like_2B_dom"/>
</dbReference>
<keyword evidence="8" id="KW-0413">Isomerase</keyword>
<evidence type="ECO:0000313" key="13">
    <source>
        <dbReference type="EMBL" id="CAD9591604.1"/>
    </source>
</evidence>
<feature type="region of interest" description="Disordered" evidence="10">
    <location>
        <begin position="1"/>
        <end position="31"/>
    </location>
</feature>
<dbReference type="GO" id="GO:0043139">
    <property type="term" value="F:5'-3' DNA helicase activity"/>
    <property type="evidence" value="ECO:0007669"/>
    <property type="project" value="UniProtKB-EC"/>
</dbReference>
<gene>
    <name evidence="13" type="ORF">LDAN0321_LOCUS13596</name>
</gene>
<keyword evidence="6" id="KW-0238">DNA-binding</keyword>
<evidence type="ECO:0000256" key="4">
    <source>
        <dbReference type="ARBA" id="ARBA00022806"/>
    </source>
</evidence>
<dbReference type="PANTHER" id="PTHR47642:SF5">
    <property type="entry name" value="ATP-DEPENDENT DNA HELICASE"/>
    <property type="match status" value="1"/>
</dbReference>
<keyword evidence="5 9" id="KW-0067">ATP-binding</keyword>
<keyword evidence="1 9" id="KW-0547">Nucleotide-binding</keyword>
<comment type="similarity">
    <text evidence="9">Belongs to the helicase family.</text>
</comment>
<feature type="compositionally biased region" description="Low complexity" evidence="10">
    <location>
        <begin position="9"/>
        <end position="24"/>
    </location>
</feature>
<feature type="domain" description="DNA helicase Pif1-like DEAD-box helicase" evidence="11">
    <location>
        <begin position="107"/>
        <end position="295"/>
    </location>
</feature>
<dbReference type="GO" id="GO:0006281">
    <property type="term" value="P:DNA repair"/>
    <property type="evidence" value="ECO:0007669"/>
    <property type="project" value="UniProtKB-KW"/>
</dbReference>
<dbReference type="EC" id="5.6.2.3" evidence="9"/>
<evidence type="ECO:0000256" key="9">
    <source>
        <dbReference type="RuleBase" id="RU363044"/>
    </source>
</evidence>
<sequence>MNNKAPWLTSHHSNNSTNNNSSNNPRAFASDWNSYENRHHGQQVRSFGNNGGLAQAPSSARNLNLKNSDRNESGVCSTPALQKFRGACKNNPEPTVTIPDEINGATLNELQKRVVASVLSGYSTFFSGPAGSGKSFILDSILYLNENGALINPPQRKKKRIVITATTGIAACAIGGTTIHSFAGVGIGDGRRDEMVARVMGNEYTKKRWKETDILVIDEISMLPAGFLDTLDFIACRARNSRLPFGGLQLVVCGDFYQLPPVNMKTGFAFESNCWHKVIKCYVLLEQVFRQEADAKLRDILNEARVGDLSQASIQVLRHHSSLKEAPSKSTSIKPTVLECRNKEVDKINMMEMSKLNSETHEFKAKDRLLSQYHASLLKNCPAPETLSLKVGAQVILLKNIDPDRGLVNGSRGIIIDFKVQDKLDTDLLKSWKKVALPLVRFAVIRPSGDGVDEAIERLIEPEEWSNKIGDQTVCSRYQVPLRLAWCLSIHKSQGMTIPHLTCNLQGVFEYGQGYVALSRATKLELLTLRGFNEKCIKAHPKVKEFYKFLVMDRVPNPASFKASSPKNTVKISPVFSKNKRSNLPVGSSSSAANKVSLAPLHPTNVGRGISPVFLKSAKTTSDPIRKLSPTVTPQTTSPPPFMVSITKEQQQRIEENRQRALALRKRKLEEQSNNSGRNISNNPYHSNNQYQQQQQNSSYSSNPYQQR</sequence>
<feature type="compositionally biased region" description="Low complexity" evidence="10">
    <location>
        <begin position="681"/>
        <end position="708"/>
    </location>
</feature>
<evidence type="ECO:0000259" key="11">
    <source>
        <dbReference type="Pfam" id="PF05970"/>
    </source>
</evidence>
<keyword evidence="3 9" id="KW-0378">Hydrolase</keyword>
<evidence type="ECO:0000256" key="2">
    <source>
        <dbReference type="ARBA" id="ARBA00022763"/>
    </source>
</evidence>
<dbReference type="AlphaFoldDB" id="A0A7S2PDZ7"/>